<dbReference type="OrthoDB" id="21124at2759"/>
<organism evidence="6 7">
    <name type="scientific">Sporidiobolus salmonicolor</name>
    <name type="common">Yeast-like fungus</name>
    <name type="synonym">Sporobolomyces salmonicolor</name>
    <dbReference type="NCBI Taxonomy" id="5005"/>
    <lineage>
        <taxon>Eukaryota</taxon>
        <taxon>Fungi</taxon>
        <taxon>Dikarya</taxon>
        <taxon>Basidiomycota</taxon>
        <taxon>Pucciniomycotina</taxon>
        <taxon>Microbotryomycetes</taxon>
        <taxon>Sporidiobolales</taxon>
        <taxon>Sporidiobolaceae</taxon>
        <taxon>Sporobolomyces</taxon>
    </lineage>
</organism>
<feature type="compositionally biased region" description="Acidic residues" evidence="4">
    <location>
        <begin position="93"/>
        <end position="104"/>
    </location>
</feature>
<keyword evidence="7" id="KW-1185">Reference proteome</keyword>
<feature type="compositionally biased region" description="Basic and acidic residues" evidence="4">
    <location>
        <begin position="154"/>
        <end position="163"/>
    </location>
</feature>
<accession>A0A0D6EML5</accession>
<dbReference type="Proteomes" id="UP000243876">
    <property type="component" value="Unassembled WGS sequence"/>
</dbReference>
<keyword evidence="3" id="KW-0539">Nucleus</keyword>
<feature type="compositionally biased region" description="Acidic residues" evidence="4">
    <location>
        <begin position="142"/>
        <end position="153"/>
    </location>
</feature>
<dbReference type="PROSITE" id="PS51319">
    <property type="entry name" value="TFIIS_N"/>
    <property type="match status" value="1"/>
</dbReference>
<feature type="compositionally biased region" description="Basic residues" evidence="4">
    <location>
        <begin position="108"/>
        <end position="117"/>
    </location>
</feature>
<dbReference type="AlphaFoldDB" id="A0A0D6EML5"/>
<evidence type="ECO:0000256" key="1">
    <source>
        <dbReference type="ARBA" id="ARBA00037349"/>
    </source>
</evidence>
<feature type="region of interest" description="Disordered" evidence="4">
    <location>
        <begin position="1"/>
        <end position="189"/>
    </location>
</feature>
<name>A0A0D6EML5_SPOSA</name>
<sequence length="454" mass="49832">MSDAEQPPVPALEQPAALGQTHSHGNAHPDEQDEVTQDQVEEHEDIFGGDSDLTDIDESDEERPAQPRSATPRSRSASPRSSRSPSTAPSDAGGDDYREEEDDDPLKKLGKIKKKKRSAGDEVEGEARLKKKKSKKQRREEPEQEEEPEEELDPQTRARKDLNARLTAIVKKPSKKGNKKKKQQDEEDLEMMNDEAVATLRASMLQAADRDGEENENGRPAIHKLRMLPQVVELMQKCVSLCWTPSTRREGTDQTCRCRTALAETIVEGGLLEAVKRWLEPLPDKSLPALNIQRPLFNMLRTLSIESSALKSSGLGKVVYFYTKCRRVDATIARLANQLVSDWMRPILRRSKAFVDREVVAAHDAPAGARFGSSSHRAAQQVSQATGAGEGGNAKEGGATRHARIPQALTATFSVAPQSQATGGASGGLPGGSQARMREYKKKLVAGQQAARRV</sequence>
<dbReference type="Gene3D" id="1.20.930.10">
    <property type="entry name" value="Conserved domain common to transcription factors TFIIS, elongin A, CRSP70"/>
    <property type="match status" value="1"/>
</dbReference>
<comment type="subcellular location">
    <subcellularLocation>
        <location evidence="3">Nucleus</location>
    </subcellularLocation>
</comment>
<reference evidence="7" key="1">
    <citation type="submission" date="2015-02" db="EMBL/GenBank/DDBJ databases">
        <authorList>
            <person name="Gon?alves P."/>
        </authorList>
    </citation>
    <scope>NUCLEOTIDE SEQUENCE [LARGE SCALE GENOMIC DNA]</scope>
</reference>
<comment type="function">
    <text evidence="1">Transcription factor involved in RNA polymerase II transcription regulation. May function in both SPT15/TBP post-recruitment and recruitment steps of transcription.</text>
</comment>
<feature type="compositionally biased region" description="Polar residues" evidence="4">
    <location>
        <begin position="372"/>
        <end position="384"/>
    </location>
</feature>
<evidence type="ECO:0000259" key="5">
    <source>
        <dbReference type="PROSITE" id="PS51319"/>
    </source>
</evidence>
<evidence type="ECO:0000256" key="3">
    <source>
        <dbReference type="PROSITE-ProRule" id="PRU00649"/>
    </source>
</evidence>
<dbReference type="InterPro" id="IPR035441">
    <property type="entry name" value="TFIIS/LEDGF_dom_sf"/>
</dbReference>
<evidence type="ECO:0000256" key="4">
    <source>
        <dbReference type="SAM" id="MobiDB-lite"/>
    </source>
</evidence>
<dbReference type="InterPro" id="IPR017923">
    <property type="entry name" value="TFIIS_N"/>
</dbReference>
<dbReference type="PANTHER" id="PTHR46010:SF1">
    <property type="entry name" value="PROTEIN IWS1 HOMOLOG"/>
    <property type="match status" value="1"/>
</dbReference>
<comment type="similarity">
    <text evidence="2">Belongs to the IWS1 family.</text>
</comment>
<dbReference type="GO" id="GO:0005634">
    <property type="term" value="C:nucleus"/>
    <property type="evidence" value="ECO:0007669"/>
    <property type="project" value="UniProtKB-SubCell"/>
</dbReference>
<dbReference type="GO" id="GO:0016973">
    <property type="term" value="P:poly(A)+ mRNA export from nucleus"/>
    <property type="evidence" value="ECO:0007669"/>
    <property type="project" value="TreeGrafter"/>
</dbReference>
<dbReference type="EMBL" id="CENE01000009">
    <property type="protein sequence ID" value="CEQ40865.1"/>
    <property type="molecule type" value="Genomic_DNA"/>
</dbReference>
<feature type="compositionally biased region" description="Low complexity" evidence="4">
    <location>
        <begin position="66"/>
        <end position="90"/>
    </location>
</feature>
<feature type="region of interest" description="Disordered" evidence="4">
    <location>
        <begin position="414"/>
        <end position="434"/>
    </location>
</feature>
<feature type="region of interest" description="Disordered" evidence="4">
    <location>
        <begin position="370"/>
        <end position="398"/>
    </location>
</feature>
<dbReference type="SUPFAM" id="SSF47676">
    <property type="entry name" value="Conserved domain common to transcription factors TFIIS, elongin A, CRSP70"/>
    <property type="match status" value="1"/>
</dbReference>
<proteinExistence type="inferred from homology"/>
<feature type="compositionally biased region" description="Acidic residues" evidence="4">
    <location>
        <begin position="31"/>
        <end position="44"/>
    </location>
</feature>
<dbReference type="Pfam" id="PF08711">
    <property type="entry name" value="Med26"/>
    <property type="match status" value="1"/>
</dbReference>
<evidence type="ECO:0000313" key="7">
    <source>
        <dbReference type="Proteomes" id="UP000243876"/>
    </source>
</evidence>
<evidence type="ECO:0000256" key="2">
    <source>
        <dbReference type="ARBA" id="ARBA00037992"/>
    </source>
</evidence>
<dbReference type="PANTHER" id="PTHR46010">
    <property type="entry name" value="PROTEIN IWS1 HOMOLOG"/>
    <property type="match status" value="1"/>
</dbReference>
<feature type="compositionally biased region" description="Basic residues" evidence="4">
    <location>
        <begin position="172"/>
        <end position="182"/>
    </location>
</feature>
<feature type="domain" description="TFIIS N-terminal" evidence="5">
    <location>
        <begin position="273"/>
        <end position="350"/>
    </location>
</feature>
<gene>
    <name evidence="6" type="primary">SPOSA6832_02525</name>
</gene>
<feature type="compositionally biased region" description="Acidic residues" evidence="4">
    <location>
        <begin position="52"/>
        <end position="61"/>
    </location>
</feature>
<dbReference type="InterPro" id="IPR051037">
    <property type="entry name" value="RNAPII_TF_IWS1"/>
</dbReference>
<evidence type="ECO:0000313" key="6">
    <source>
        <dbReference type="EMBL" id="CEQ40865.1"/>
    </source>
</evidence>
<protein>
    <submittedName>
        <fullName evidence="6">SPOSA6832_02525-mRNA-1:cds</fullName>
    </submittedName>
</protein>